<dbReference type="SUPFAM" id="SSF47240">
    <property type="entry name" value="Ferritin-like"/>
    <property type="match status" value="1"/>
</dbReference>
<comment type="caution">
    <text evidence="1">The sequence shown here is derived from an EMBL/GenBank/DDBJ whole genome shotgun (WGS) entry which is preliminary data.</text>
</comment>
<accession>A0ABT0E3L2</accession>
<evidence type="ECO:0000313" key="1">
    <source>
        <dbReference type="EMBL" id="MCK0536202.1"/>
    </source>
</evidence>
<evidence type="ECO:0008006" key="3">
    <source>
        <dbReference type="Google" id="ProtNLM"/>
    </source>
</evidence>
<protein>
    <recommendedName>
        <fullName evidence="3">Rubrerythrin</fullName>
    </recommendedName>
</protein>
<dbReference type="RefSeq" id="WP_246947196.1">
    <property type="nucleotide sequence ID" value="NZ_JALKII010000001.1"/>
</dbReference>
<dbReference type="Proteomes" id="UP001165524">
    <property type="component" value="Unassembled WGS sequence"/>
</dbReference>
<organism evidence="1 2">
    <name type="scientific">Alcanivorax quisquiliarum</name>
    <dbReference type="NCBI Taxonomy" id="2933565"/>
    <lineage>
        <taxon>Bacteria</taxon>
        <taxon>Pseudomonadati</taxon>
        <taxon>Pseudomonadota</taxon>
        <taxon>Gammaproteobacteria</taxon>
        <taxon>Oceanospirillales</taxon>
        <taxon>Alcanivoracaceae</taxon>
        <taxon>Alcanivorax</taxon>
    </lineage>
</organism>
<dbReference type="InterPro" id="IPR012347">
    <property type="entry name" value="Ferritin-like"/>
</dbReference>
<gene>
    <name evidence="1" type="ORF">MU846_00575</name>
</gene>
<evidence type="ECO:0000313" key="2">
    <source>
        <dbReference type="Proteomes" id="UP001165524"/>
    </source>
</evidence>
<name>A0ABT0E3L2_9GAMM</name>
<dbReference type="Gene3D" id="1.20.1260.10">
    <property type="match status" value="1"/>
</dbReference>
<proteinExistence type="predicted"/>
<sequence>MRYKNIDEILAWTGRFHTELAQHCQQLARQHDRQRLEMLLSYLAEHQRRLAEMLAQIREDSEPGIRYTWFDKAPDIPGPESLPELGELIRGDSVDAIAAAALKFHDGIIEIYNELREQAPTDRTRQLFENLADLEHHEALKLVRGAQGLNDM</sequence>
<keyword evidence="2" id="KW-1185">Reference proteome</keyword>
<dbReference type="EMBL" id="JALKII010000001">
    <property type="protein sequence ID" value="MCK0536202.1"/>
    <property type="molecule type" value="Genomic_DNA"/>
</dbReference>
<dbReference type="InterPro" id="IPR009078">
    <property type="entry name" value="Ferritin-like_SF"/>
</dbReference>
<reference evidence="1" key="1">
    <citation type="submission" date="2022-04" db="EMBL/GenBank/DDBJ databases">
        <title>Alcanivorax sp. CY1518 draft genome sequence.</title>
        <authorList>
            <person name="Zhao G."/>
            <person name="An M."/>
        </authorList>
    </citation>
    <scope>NUCLEOTIDE SEQUENCE</scope>
    <source>
        <strain evidence="1">CY1518</strain>
    </source>
</reference>